<comment type="caution">
    <text evidence="4">The sequence shown here is derived from an EMBL/GenBank/DDBJ whole genome shotgun (WGS) entry which is preliminary data.</text>
</comment>
<keyword evidence="2" id="KW-0732">Signal</keyword>
<feature type="chain" id="PRO_5039563742" evidence="2">
    <location>
        <begin position="26"/>
        <end position="225"/>
    </location>
</feature>
<dbReference type="EMBL" id="JAENJH010000002">
    <property type="protein sequence ID" value="MBK1784394.1"/>
    <property type="molecule type" value="Genomic_DNA"/>
</dbReference>
<sequence>MTDKRVDVSHLALAAAGAALTVVLAGCGGGTDNAGGTSTPPSSSAAESSSQEPSSPPSEGESGDPSATESEQPAPPPENSGLCNSGNLKVALGQGDAAAGTQYRPLQFTNTGDAPCEIQGYPGVSYVAGEDGHQVGASAFREGTKGDAIALKPGETAYAEIGFTQVLNYDPEQCKPTDVRGLRVYPPQETESVFVEMAGEGCAGEGIPGNQLTVQTIQPGSGNAP</sequence>
<dbReference type="AlphaFoldDB" id="A0A934QS87"/>
<keyword evidence="5" id="KW-1185">Reference proteome</keyword>
<dbReference type="Pfam" id="PF14016">
    <property type="entry name" value="DUF4232"/>
    <property type="match status" value="1"/>
</dbReference>
<feature type="compositionally biased region" description="Low complexity" evidence="1">
    <location>
        <begin position="34"/>
        <end position="67"/>
    </location>
</feature>
<gene>
    <name evidence="4" type="ORF">JHE00_08640</name>
</gene>
<name>A0A934QS87_9PSEU</name>
<evidence type="ECO:0000256" key="2">
    <source>
        <dbReference type="SAM" id="SignalP"/>
    </source>
</evidence>
<proteinExistence type="predicted"/>
<evidence type="ECO:0000259" key="3">
    <source>
        <dbReference type="Pfam" id="PF14016"/>
    </source>
</evidence>
<dbReference type="Proteomes" id="UP000635245">
    <property type="component" value="Unassembled WGS sequence"/>
</dbReference>
<dbReference type="RefSeq" id="WP_200316744.1">
    <property type="nucleotide sequence ID" value="NZ_JAENJH010000002.1"/>
</dbReference>
<dbReference type="InterPro" id="IPR025326">
    <property type="entry name" value="DUF4232"/>
</dbReference>
<evidence type="ECO:0000313" key="4">
    <source>
        <dbReference type="EMBL" id="MBK1784394.1"/>
    </source>
</evidence>
<protein>
    <submittedName>
        <fullName evidence="4">DUF4232 domain-containing protein</fullName>
    </submittedName>
</protein>
<feature type="region of interest" description="Disordered" evidence="1">
    <location>
        <begin position="25"/>
        <end position="88"/>
    </location>
</feature>
<feature type="compositionally biased region" description="Polar residues" evidence="1">
    <location>
        <begin position="210"/>
        <end position="225"/>
    </location>
</feature>
<feature type="signal peptide" evidence="2">
    <location>
        <begin position="1"/>
        <end position="25"/>
    </location>
</feature>
<accession>A0A934QS87</accession>
<feature type="region of interest" description="Disordered" evidence="1">
    <location>
        <begin position="206"/>
        <end position="225"/>
    </location>
</feature>
<reference evidence="4" key="1">
    <citation type="submission" date="2020-12" db="EMBL/GenBank/DDBJ databases">
        <title>Prauserella sp. ASG 168, a novel actinomycete isolated from cave rock.</title>
        <authorList>
            <person name="Suriyachadkun C."/>
        </authorList>
    </citation>
    <scope>NUCLEOTIDE SEQUENCE</scope>
    <source>
        <strain evidence="4">ASG 168</strain>
    </source>
</reference>
<evidence type="ECO:0000313" key="5">
    <source>
        <dbReference type="Proteomes" id="UP000635245"/>
    </source>
</evidence>
<organism evidence="4 5">
    <name type="scientific">Prauserella cavernicola</name>
    <dbReference type="NCBI Taxonomy" id="2800127"/>
    <lineage>
        <taxon>Bacteria</taxon>
        <taxon>Bacillati</taxon>
        <taxon>Actinomycetota</taxon>
        <taxon>Actinomycetes</taxon>
        <taxon>Pseudonocardiales</taxon>
        <taxon>Pseudonocardiaceae</taxon>
        <taxon>Prauserella</taxon>
    </lineage>
</organism>
<dbReference type="PROSITE" id="PS51257">
    <property type="entry name" value="PROKAR_LIPOPROTEIN"/>
    <property type="match status" value="1"/>
</dbReference>
<feature type="domain" description="DUF4232" evidence="3">
    <location>
        <begin position="83"/>
        <end position="218"/>
    </location>
</feature>
<evidence type="ECO:0000256" key="1">
    <source>
        <dbReference type="SAM" id="MobiDB-lite"/>
    </source>
</evidence>